<accession>D0W9K3</accession>
<evidence type="ECO:0000313" key="3">
    <source>
        <dbReference type="Proteomes" id="UP000003843"/>
    </source>
</evidence>
<feature type="compositionally biased region" description="Gly residues" evidence="1">
    <location>
        <begin position="47"/>
        <end position="72"/>
    </location>
</feature>
<organism evidence="2 3">
    <name type="scientific">Neisseria lactamica ATCC 23970</name>
    <dbReference type="NCBI Taxonomy" id="546265"/>
    <lineage>
        <taxon>Bacteria</taxon>
        <taxon>Pseudomonadati</taxon>
        <taxon>Pseudomonadota</taxon>
        <taxon>Betaproteobacteria</taxon>
        <taxon>Neisseriales</taxon>
        <taxon>Neisseriaceae</taxon>
        <taxon>Neisseria</taxon>
    </lineage>
</organism>
<name>D0W9K3_NEILA</name>
<sequence>MFDSNAEFIECFEHTAGIVGFEQGMDFASIVGQGGEQQGAVADAFGAGQGDGGRFETGGGEADGFGHGKTSI</sequence>
<evidence type="ECO:0000313" key="2">
    <source>
        <dbReference type="EMBL" id="EEZ75797.1"/>
    </source>
</evidence>
<gene>
    <name evidence="2" type="ORF">NEILACOT_04214</name>
</gene>
<feature type="region of interest" description="Disordered" evidence="1">
    <location>
        <begin position="45"/>
        <end position="72"/>
    </location>
</feature>
<dbReference type="AlphaFoldDB" id="D0W9K3"/>
<dbReference type="Proteomes" id="UP000003843">
    <property type="component" value="Unassembled WGS sequence"/>
</dbReference>
<proteinExistence type="predicted"/>
<comment type="caution">
    <text evidence="2">The sequence shown here is derived from an EMBL/GenBank/DDBJ whole genome shotgun (WGS) entry which is preliminary data.</text>
</comment>
<protein>
    <submittedName>
        <fullName evidence="2">Uncharacterized protein</fullName>
    </submittedName>
</protein>
<dbReference type="EMBL" id="ACEQ02000012">
    <property type="protein sequence ID" value="EEZ75797.1"/>
    <property type="molecule type" value="Genomic_DNA"/>
</dbReference>
<reference evidence="2 3" key="1">
    <citation type="submission" date="2009-10" db="EMBL/GenBank/DDBJ databases">
        <authorList>
            <person name="Weinstock G."/>
            <person name="Sodergren E."/>
            <person name="Clifton S."/>
            <person name="Fulton L."/>
            <person name="Fulton B."/>
            <person name="Courtney L."/>
            <person name="Fronick C."/>
            <person name="Harrison M."/>
            <person name="Strong C."/>
            <person name="Farmer C."/>
            <person name="Delahaunty K."/>
            <person name="Markovic C."/>
            <person name="Hall O."/>
            <person name="Minx P."/>
            <person name="Tomlinson C."/>
            <person name="Mitreva M."/>
            <person name="Nelson J."/>
            <person name="Hou S."/>
            <person name="Wollam A."/>
            <person name="Pepin K.H."/>
            <person name="Johnson M."/>
            <person name="Bhonagiri V."/>
            <person name="Nash W.E."/>
            <person name="Warren W."/>
            <person name="Chinwalla A."/>
            <person name="Mardis E.R."/>
            <person name="Wilson R.K."/>
        </authorList>
    </citation>
    <scope>NUCLEOTIDE SEQUENCE [LARGE SCALE GENOMIC DNA]</scope>
    <source>
        <strain evidence="2 3">ATCC 23970</strain>
    </source>
</reference>
<evidence type="ECO:0000256" key="1">
    <source>
        <dbReference type="SAM" id="MobiDB-lite"/>
    </source>
</evidence>